<accession>X1P3B9</accession>
<name>X1P3B9_9ZZZZ</name>
<sequence>MAVVFCIVEAAWVVTVGATAGGAIAIRTPILHIEADMSAVPSPVDVISGL</sequence>
<feature type="non-terminal residue" evidence="1">
    <location>
        <position position="50"/>
    </location>
</feature>
<dbReference type="AlphaFoldDB" id="X1P3B9"/>
<gene>
    <name evidence="1" type="ORF">S06H3_43604</name>
</gene>
<comment type="caution">
    <text evidence="1">The sequence shown here is derived from an EMBL/GenBank/DDBJ whole genome shotgun (WGS) entry which is preliminary data.</text>
</comment>
<evidence type="ECO:0000313" key="1">
    <source>
        <dbReference type="EMBL" id="GAI33510.1"/>
    </source>
</evidence>
<dbReference type="EMBL" id="BARV01027061">
    <property type="protein sequence ID" value="GAI33510.1"/>
    <property type="molecule type" value="Genomic_DNA"/>
</dbReference>
<proteinExistence type="predicted"/>
<protein>
    <submittedName>
        <fullName evidence="1">Uncharacterized protein</fullName>
    </submittedName>
</protein>
<reference evidence="1" key="1">
    <citation type="journal article" date="2014" name="Front. Microbiol.">
        <title>High frequency of phylogenetically diverse reductive dehalogenase-homologous genes in deep subseafloor sedimentary metagenomes.</title>
        <authorList>
            <person name="Kawai M."/>
            <person name="Futagami T."/>
            <person name="Toyoda A."/>
            <person name="Takaki Y."/>
            <person name="Nishi S."/>
            <person name="Hori S."/>
            <person name="Arai W."/>
            <person name="Tsubouchi T."/>
            <person name="Morono Y."/>
            <person name="Uchiyama I."/>
            <person name="Ito T."/>
            <person name="Fujiyama A."/>
            <person name="Inagaki F."/>
            <person name="Takami H."/>
        </authorList>
    </citation>
    <scope>NUCLEOTIDE SEQUENCE</scope>
    <source>
        <strain evidence="1">Expedition CK06-06</strain>
    </source>
</reference>
<organism evidence="1">
    <name type="scientific">marine sediment metagenome</name>
    <dbReference type="NCBI Taxonomy" id="412755"/>
    <lineage>
        <taxon>unclassified sequences</taxon>
        <taxon>metagenomes</taxon>
        <taxon>ecological metagenomes</taxon>
    </lineage>
</organism>